<evidence type="ECO:0000313" key="3">
    <source>
        <dbReference type="Proteomes" id="UP000789759"/>
    </source>
</evidence>
<protein>
    <submittedName>
        <fullName evidence="2">20238_t:CDS:1</fullName>
    </submittedName>
</protein>
<reference evidence="2" key="1">
    <citation type="submission" date="2021-06" db="EMBL/GenBank/DDBJ databases">
        <authorList>
            <person name="Kallberg Y."/>
            <person name="Tangrot J."/>
            <person name="Rosling A."/>
        </authorList>
    </citation>
    <scope>NUCLEOTIDE SEQUENCE</scope>
    <source>
        <strain evidence="2">FL966</strain>
    </source>
</reference>
<feature type="compositionally biased region" description="Polar residues" evidence="1">
    <location>
        <begin position="77"/>
        <end position="89"/>
    </location>
</feature>
<comment type="caution">
    <text evidence="2">The sequence shown here is derived from an EMBL/GenBank/DDBJ whole genome shotgun (WGS) entry which is preliminary data.</text>
</comment>
<name>A0A9N8VWQ6_9GLOM</name>
<keyword evidence="3" id="KW-1185">Reference proteome</keyword>
<dbReference type="Proteomes" id="UP000789759">
    <property type="component" value="Unassembled WGS sequence"/>
</dbReference>
<dbReference type="AlphaFoldDB" id="A0A9N8VWQ6"/>
<feature type="region of interest" description="Disordered" evidence="1">
    <location>
        <begin position="107"/>
        <end position="131"/>
    </location>
</feature>
<proteinExistence type="predicted"/>
<evidence type="ECO:0000313" key="2">
    <source>
        <dbReference type="EMBL" id="CAG8467055.1"/>
    </source>
</evidence>
<evidence type="ECO:0000256" key="1">
    <source>
        <dbReference type="SAM" id="MobiDB-lite"/>
    </source>
</evidence>
<dbReference type="EMBL" id="CAJVQA010000300">
    <property type="protein sequence ID" value="CAG8467055.1"/>
    <property type="molecule type" value="Genomic_DNA"/>
</dbReference>
<organism evidence="2 3">
    <name type="scientific">Cetraspora pellucida</name>
    <dbReference type="NCBI Taxonomy" id="1433469"/>
    <lineage>
        <taxon>Eukaryota</taxon>
        <taxon>Fungi</taxon>
        <taxon>Fungi incertae sedis</taxon>
        <taxon>Mucoromycota</taxon>
        <taxon>Glomeromycotina</taxon>
        <taxon>Glomeromycetes</taxon>
        <taxon>Diversisporales</taxon>
        <taxon>Gigasporaceae</taxon>
        <taxon>Cetraspora</taxon>
    </lineage>
</organism>
<feature type="region of interest" description="Disordered" evidence="1">
    <location>
        <begin position="58"/>
        <end position="95"/>
    </location>
</feature>
<feature type="compositionally biased region" description="Polar residues" evidence="1">
    <location>
        <begin position="121"/>
        <end position="131"/>
    </location>
</feature>
<accession>A0A9N8VWQ6</accession>
<dbReference type="OrthoDB" id="2436756at2759"/>
<gene>
    <name evidence="2" type="ORF">CPELLU_LOCUS892</name>
</gene>
<sequence>MPYVPPKKATYTKLSITIKQVNPLNVKNKLESQKTATRDTANNHAVLKLDNLSISPKLTNTRNSLLRKKNGEIVKSSFKNPESNPTSPASPKRVKFNDLKQINIISDDFSDTEKHNDENVDLSSPDSNGSLTDFPEFESIIIVN</sequence>